<reference evidence="17" key="1">
    <citation type="submission" date="2021-05" db="EMBL/GenBank/DDBJ databases">
        <authorList>
            <person name="Tigano A."/>
        </authorList>
    </citation>
    <scope>NUCLEOTIDE SEQUENCE</scope>
</reference>
<comment type="similarity">
    <text evidence="13">Belongs to the nuclear hormone receptor family.</text>
</comment>
<evidence type="ECO:0000256" key="12">
    <source>
        <dbReference type="ARBA" id="ARBA00023242"/>
    </source>
</evidence>
<keyword evidence="8 13" id="KW-0805">Transcription regulation</keyword>
<dbReference type="InterPro" id="IPR013088">
    <property type="entry name" value="Znf_NHR/GATA"/>
</dbReference>
<feature type="non-terminal residue" evidence="17">
    <location>
        <position position="1"/>
    </location>
</feature>
<keyword evidence="12 13" id="KW-0539">Nucleus</keyword>
<proteinExistence type="inferred from homology"/>
<evidence type="ECO:0000256" key="4">
    <source>
        <dbReference type="ARBA" id="ARBA00022490"/>
    </source>
</evidence>
<dbReference type="InterPro" id="IPR003073">
    <property type="entry name" value="NR4A2"/>
</dbReference>
<evidence type="ECO:0000256" key="7">
    <source>
        <dbReference type="ARBA" id="ARBA00022833"/>
    </source>
</evidence>
<evidence type="ECO:0000256" key="2">
    <source>
        <dbReference type="ARBA" id="ARBA00004496"/>
    </source>
</evidence>
<evidence type="ECO:0000313" key="17">
    <source>
        <dbReference type="EMBL" id="CAG5933835.1"/>
    </source>
</evidence>
<dbReference type="FunFam" id="3.30.50.10:FF:000009">
    <property type="entry name" value="nuclear receptor subfamily 4 group A member 2"/>
    <property type="match status" value="1"/>
</dbReference>
<feature type="region of interest" description="Disordered" evidence="14">
    <location>
        <begin position="216"/>
        <end position="238"/>
    </location>
</feature>
<organism evidence="17 18">
    <name type="scientific">Menidia menidia</name>
    <name type="common">Atlantic silverside</name>
    <dbReference type="NCBI Taxonomy" id="238744"/>
    <lineage>
        <taxon>Eukaryota</taxon>
        <taxon>Metazoa</taxon>
        <taxon>Chordata</taxon>
        <taxon>Craniata</taxon>
        <taxon>Vertebrata</taxon>
        <taxon>Euteleostomi</taxon>
        <taxon>Actinopterygii</taxon>
        <taxon>Neopterygii</taxon>
        <taxon>Teleostei</taxon>
        <taxon>Neoteleostei</taxon>
        <taxon>Acanthomorphata</taxon>
        <taxon>Ovalentaria</taxon>
        <taxon>Atherinomorphae</taxon>
        <taxon>Atheriniformes</taxon>
        <taxon>Atherinopsidae</taxon>
        <taxon>Menidiinae</taxon>
        <taxon>Menidia</taxon>
    </lineage>
</organism>
<dbReference type="GO" id="GO:0008270">
    <property type="term" value="F:zinc ion binding"/>
    <property type="evidence" value="ECO:0007669"/>
    <property type="project" value="UniProtKB-KW"/>
</dbReference>
<keyword evidence="11 13" id="KW-0675">Receptor</keyword>
<evidence type="ECO:0000256" key="5">
    <source>
        <dbReference type="ARBA" id="ARBA00022723"/>
    </source>
</evidence>
<dbReference type="GO" id="GO:0005667">
    <property type="term" value="C:transcription regulator complex"/>
    <property type="evidence" value="ECO:0007669"/>
    <property type="project" value="TreeGrafter"/>
</dbReference>
<evidence type="ECO:0000256" key="9">
    <source>
        <dbReference type="ARBA" id="ARBA00023125"/>
    </source>
</evidence>
<dbReference type="PANTHER" id="PTHR24085:SF0">
    <property type="entry name" value="NUCLEAR RECEPTOR SUBFAMILY 4 GROUP A MEMBER 2"/>
    <property type="match status" value="1"/>
</dbReference>
<dbReference type="PANTHER" id="PTHR24085">
    <property type="entry name" value="NUCLEAR HORMONE RECEPTOR"/>
    <property type="match status" value="1"/>
</dbReference>
<keyword evidence="5 13" id="KW-0479">Metal-binding</keyword>
<dbReference type="PRINTS" id="PR01287">
    <property type="entry name" value="NURRNUCRCPTR"/>
</dbReference>
<evidence type="ECO:0000259" key="16">
    <source>
        <dbReference type="PROSITE" id="PS51843"/>
    </source>
</evidence>
<dbReference type="InterPro" id="IPR035500">
    <property type="entry name" value="NHR-like_dom_sf"/>
</dbReference>
<dbReference type="SMART" id="SM00399">
    <property type="entry name" value="ZnF_C4"/>
    <property type="match status" value="1"/>
</dbReference>
<protein>
    <recommendedName>
        <fullName evidence="3">Nuclear receptor subfamily 4 group A member 2</fullName>
    </recommendedName>
</protein>
<comment type="caution">
    <text evidence="17">The sequence shown here is derived from an EMBL/GenBank/DDBJ whole genome shotgun (WGS) entry which is preliminary data.</text>
</comment>
<dbReference type="SMART" id="SM00430">
    <property type="entry name" value="HOLI"/>
    <property type="match status" value="1"/>
</dbReference>
<keyword evidence="6 13" id="KW-0863">Zinc-finger</keyword>
<dbReference type="Pfam" id="PF00105">
    <property type="entry name" value="zf-C4"/>
    <property type="match status" value="1"/>
</dbReference>
<dbReference type="GO" id="GO:0005634">
    <property type="term" value="C:nucleus"/>
    <property type="evidence" value="ECO:0007669"/>
    <property type="project" value="UniProtKB-SubCell"/>
</dbReference>
<dbReference type="GO" id="GO:0004879">
    <property type="term" value="F:nuclear receptor activity"/>
    <property type="evidence" value="ECO:0007669"/>
    <property type="project" value="InterPro"/>
</dbReference>
<sequence>GAYARKQKHIVGVSGCSLPAVKPAVAFRRCLQTDRGLPPPHRSQPQLQPRWDSLSPPHAGCALKAKWQMIVGNTIHPDAFHFCLRVRSRFNKWTFQPNRNRCAKIFPIGLLRSGMPCVQTQCGSSPQGASPACQGSGGGGGGGERSCDFLTPEFVKFSMDLTNSEVSAATSGPSFGPSFADGFGYDSKPPPCLFQMPLQGEPGPCVKAEDARGCPRYAPAQQQQQQQPPDELLSPPGSLYYYHHHHHHHHHRSPSPRASITTNFQTPAGHVWEDSGHLYGFRQDYLAAAAHRKNALSRFSLFSLKPGSQSLSACQMKFDGSVNLDAHQPLDSSSVLGSPPGLQGRTEGFPHPLHLAHGHHFVEFQTPPGGDRGPLSSEGLCAVCGDNAACQHYGVRTCEGCKGFFKRTVQKNAKYVCLAAKSCPVDKRRRNRCQYCRFQKCLTVGMVKEVVRTDGLKGRRGRLPSKPRGLSDLSLPSGSLLGALVRAHVDSNPPPSRLDYSNVSKEACLDKLFKESPGSPVRDDAQHVRQFYDLLTRSMEVIRGWAQRVPGFASLPKHDQDLLFFSAFLELFVLRLSYRSHPEQGRLVFCDGSVWHRLQCLRGFGEWIDSIVEFSGNLQRMNLDVSTFSCICTLALVTERHGLKEPKRVQELQNNVVKCLKDDGTAGLDRRDSGRWPNHLSRLLEKLPELRTLCIQGLQRIFYLKLEDLVPPPAVIDKLFLDTLPF</sequence>
<accession>A0A8S4BF11</accession>
<evidence type="ECO:0000256" key="1">
    <source>
        <dbReference type="ARBA" id="ARBA00004123"/>
    </source>
</evidence>
<dbReference type="SUPFAM" id="SSF57716">
    <property type="entry name" value="Glucocorticoid receptor-like (DNA-binding domain)"/>
    <property type="match status" value="1"/>
</dbReference>
<dbReference type="PROSITE" id="PS51843">
    <property type="entry name" value="NR_LBD"/>
    <property type="match status" value="1"/>
</dbReference>
<evidence type="ECO:0000256" key="3">
    <source>
        <dbReference type="ARBA" id="ARBA00019630"/>
    </source>
</evidence>
<feature type="domain" description="NR LBD" evidence="16">
    <location>
        <begin position="476"/>
        <end position="723"/>
    </location>
</feature>
<feature type="compositionally biased region" description="Low complexity" evidence="14">
    <location>
        <begin position="218"/>
        <end position="229"/>
    </location>
</feature>
<dbReference type="Pfam" id="PF00104">
    <property type="entry name" value="Hormone_recep"/>
    <property type="match status" value="1"/>
</dbReference>
<keyword evidence="4" id="KW-0963">Cytoplasm</keyword>
<keyword evidence="9 13" id="KW-0238">DNA-binding</keyword>
<dbReference type="GO" id="GO:0021953">
    <property type="term" value="P:central nervous system neuron differentiation"/>
    <property type="evidence" value="ECO:0007669"/>
    <property type="project" value="TreeGrafter"/>
</dbReference>
<evidence type="ECO:0000256" key="14">
    <source>
        <dbReference type="SAM" id="MobiDB-lite"/>
    </source>
</evidence>
<name>A0A8S4BF11_9TELE</name>
<dbReference type="InterPro" id="IPR001628">
    <property type="entry name" value="Znf_hrmn_rcpt"/>
</dbReference>
<dbReference type="CDD" id="cd06969">
    <property type="entry name" value="NR_DBD_NGFI-B"/>
    <property type="match status" value="1"/>
</dbReference>
<dbReference type="InterPro" id="IPR001723">
    <property type="entry name" value="Nuclear_hrmn_rcpt"/>
</dbReference>
<keyword evidence="10 13" id="KW-0804">Transcription</keyword>
<evidence type="ECO:0000256" key="6">
    <source>
        <dbReference type="ARBA" id="ARBA00022771"/>
    </source>
</evidence>
<dbReference type="PROSITE" id="PS00031">
    <property type="entry name" value="NUCLEAR_REC_DBD_1"/>
    <property type="match status" value="1"/>
</dbReference>
<dbReference type="OrthoDB" id="5952118at2759"/>
<dbReference type="InterPro" id="IPR000536">
    <property type="entry name" value="Nucl_hrmn_rcpt_lig-bd"/>
</dbReference>
<dbReference type="PROSITE" id="PS51030">
    <property type="entry name" value="NUCLEAR_REC_DBD_2"/>
    <property type="match status" value="1"/>
</dbReference>
<dbReference type="GO" id="GO:0071376">
    <property type="term" value="P:cellular response to corticotropin-releasing hormone stimulus"/>
    <property type="evidence" value="ECO:0007669"/>
    <property type="project" value="TreeGrafter"/>
</dbReference>
<evidence type="ECO:0000256" key="13">
    <source>
        <dbReference type="RuleBase" id="RU004334"/>
    </source>
</evidence>
<dbReference type="PRINTS" id="PR01284">
    <property type="entry name" value="NUCLEARECPTR"/>
</dbReference>
<gene>
    <name evidence="17" type="ORF">MMEN_LOCUS13540</name>
</gene>
<dbReference type="GO" id="GO:0071542">
    <property type="term" value="P:dopaminergic neuron differentiation"/>
    <property type="evidence" value="ECO:0007669"/>
    <property type="project" value="TreeGrafter"/>
</dbReference>
<keyword evidence="7 13" id="KW-0862">Zinc</keyword>
<dbReference type="GO" id="GO:0035259">
    <property type="term" value="F:nuclear glucocorticoid receptor binding"/>
    <property type="evidence" value="ECO:0007669"/>
    <property type="project" value="TreeGrafter"/>
</dbReference>
<evidence type="ECO:0000313" key="18">
    <source>
        <dbReference type="Proteomes" id="UP000677803"/>
    </source>
</evidence>
<dbReference type="EMBL" id="CAJRST010015557">
    <property type="protein sequence ID" value="CAG5933835.1"/>
    <property type="molecule type" value="Genomic_DNA"/>
</dbReference>
<dbReference type="GO" id="GO:0000978">
    <property type="term" value="F:RNA polymerase II cis-regulatory region sequence-specific DNA binding"/>
    <property type="evidence" value="ECO:0007669"/>
    <property type="project" value="TreeGrafter"/>
</dbReference>
<dbReference type="Proteomes" id="UP000677803">
    <property type="component" value="Unassembled WGS sequence"/>
</dbReference>
<dbReference type="Gene3D" id="3.30.50.10">
    <property type="entry name" value="Erythroid Transcription Factor GATA-1, subunit A"/>
    <property type="match status" value="1"/>
</dbReference>
<evidence type="ECO:0000256" key="8">
    <source>
        <dbReference type="ARBA" id="ARBA00023015"/>
    </source>
</evidence>
<comment type="subcellular location">
    <subcellularLocation>
        <location evidence="2">Cytoplasm</location>
    </subcellularLocation>
    <subcellularLocation>
        <location evidence="1 13">Nucleus</location>
    </subcellularLocation>
</comment>
<dbReference type="SUPFAM" id="SSF48508">
    <property type="entry name" value="Nuclear receptor ligand-binding domain"/>
    <property type="match status" value="1"/>
</dbReference>
<evidence type="ECO:0000256" key="11">
    <source>
        <dbReference type="ARBA" id="ARBA00023170"/>
    </source>
</evidence>
<dbReference type="PRINTS" id="PR00047">
    <property type="entry name" value="STROIDFINGER"/>
</dbReference>
<evidence type="ECO:0000259" key="15">
    <source>
        <dbReference type="PROSITE" id="PS51030"/>
    </source>
</evidence>
<feature type="domain" description="Nuclear receptor" evidence="15">
    <location>
        <begin position="378"/>
        <end position="453"/>
    </location>
</feature>
<dbReference type="AlphaFoldDB" id="A0A8S4BF11"/>
<dbReference type="Gene3D" id="1.10.565.10">
    <property type="entry name" value="Retinoid X Receptor"/>
    <property type="match status" value="1"/>
</dbReference>
<keyword evidence="18" id="KW-1185">Reference proteome</keyword>
<evidence type="ECO:0000256" key="10">
    <source>
        <dbReference type="ARBA" id="ARBA00023163"/>
    </source>
</evidence>
<dbReference type="GO" id="GO:0005737">
    <property type="term" value="C:cytoplasm"/>
    <property type="evidence" value="ECO:0007669"/>
    <property type="project" value="UniProtKB-SubCell"/>
</dbReference>
<dbReference type="InterPro" id="IPR003070">
    <property type="entry name" value="NR4A1-3"/>
</dbReference>
<dbReference type="PRINTS" id="PR00398">
    <property type="entry name" value="STRDHORMONER"/>
</dbReference>